<keyword evidence="1" id="KW-1133">Transmembrane helix</keyword>
<evidence type="ECO:0000256" key="1">
    <source>
        <dbReference type="SAM" id="Phobius"/>
    </source>
</evidence>
<evidence type="ECO:0000313" key="2">
    <source>
        <dbReference type="EMBL" id="EFJ08205.1"/>
    </source>
</evidence>
<protein>
    <submittedName>
        <fullName evidence="2">Uncharacterized protein</fullName>
    </submittedName>
</protein>
<feature type="transmembrane region" description="Helical" evidence="1">
    <location>
        <begin position="89"/>
        <end position="108"/>
    </location>
</feature>
<accession>D8T557</accession>
<keyword evidence="1" id="KW-0812">Transmembrane</keyword>
<feature type="transmembrane region" description="Helical" evidence="1">
    <location>
        <begin position="29"/>
        <end position="51"/>
    </location>
</feature>
<keyword evidence="3" id="KW-1185">Reference proteome</keyword>
<proteinExistence type="predicted"/>
<dbReference type="InParanoid" id="D8T557"/>
<dbReference type="AlphaFoldDB" id="D8T557"/>
<feature type="transmembrane region" description="Helical" evidence="1">
    <location>
        <begin position="7"/>
        <end position="23"/>
    </location>
</feature>
<organism evidence="3">
    <name type="scientific">Selaginella moellendorffii</name>
    <name type="common">Spikemoss</name>
    <dbReference type="NCBI Taxonomy" id="88036"/>
    <lineage>
        <taxon>Eukaryota</taxon>
        <taxon>Viridiplantae</taxon>
        <taxon>Streptophyta</taxon>
        <taxon>Embryophyta</taxon>
        <taxon>Tracheophyta</taxon>
        <taxon>Lycopodiopsida</taxon>
        <taxon>Selaginellales</taxon>
        <taxon>Selaginellaceae</taxon>
        <taxon>Selaginella</taxon>
    </lineage>
</organism>
<dbReference type="KEGG" id="smo:SELMODRAFT_429131"/>
<gene>
    <name evidence="2" type="ORF">SELMODRAFT_429131</name>
</gene>
<keyword evidence="1" id="KW-0472">Membrane</keyword>
<dbReference type="Proteomes" id="UP000001514">
    <property type="component" value="Unassembled WGS sequence"/>
</dbReference>
<name>D8T557_SELML</name>
<evidence type="ECO:0000313" key="3">
    <source>
        <dbReference type="Proteomes" id="UP000001514"/>
    </source>
</evidence>
<sequence>MVNKTQLMLGTAGCVIAIAGLALTRVCMVWIRVVCAAFLCLASAMPLVCWIGSVRSYSQAAHELVGFKKTDLKLLRLLKCMDSMAGRDVAIAALAISSLSVFLASYWGSVTAGVLRCMASCLFASRFGFDSPNESFDSNVAIR</sequence>
<reference evidence="2 3" key="1">
    <citation type="journal article" date="2011" name="Science">
        <title>The Selaginella genome identifies genetic changes associated with the evolution of vascular plants.</title>
        <authorList>
            <person name="Banks J.A."/>
            <person name="Nishiyama T."/>
            <person name="Hasebe M."/>
            <person name="Bowman J.L."/>
            <person name="Gribskov M."/>
            <person name="dePamphilis C."/>
            <person name="Albert V.A."/>
            <person name="Aono N."/>
            <person name="Aoyama T."/>
            <person name="Ambrose B.A."/>
            <person name="Ashton N.W."/>
            <person name="Axtell M.J."/>
            <person name="Barker E."/>
            <person name="Barker M.S."/>
            <person name="Bennetzen J.L."/>
            <person name="Bonawitz N.D."/>
            <person name="Chapple C."/>
            <person name="Cheng C."/>
            <person name="Correa L.G."/>
            <person name="Dacre M."/>
            <person name="DeBarry J."/>
            <person name="Dreyer I."/>
            <person name="Elias M."/>
            <person name="Engstrom E.M."/>
            <person name="Estelle M."/>
            <person name="Feng L."/>
            <person name="Finet C."/>
            <person name="Floyd S.K."/>
            <person name="Frommer W.B."/>
            <person name="Fujita T."/>
            <person name="Gramzow L."/>
            <person name="Gutensohn M."/>
            <person name="Harholt J."/>
            <person name="Hattori M."/>
            <person name="Heyl A."/>
            <person name="Hirai T."/>
            <person name="Hiwatashi Y."/>
            <person name="Ishikawa M."/>
            <person name="Iwata M."/>
            <person name="Karol K.G."/>
            <person name="Koehler B."/>
            <person name="Kolukisaoglu U."/>
            <person name="Kubo M."/>
            <person name="Kurata T."/>
            <person name="Lalonde S."/>
            <person name="Li K."/>
            <person name="Li Y."/>
            <person name="Litt A."/>
            <person name="Lyons E."/>
            <person name="Manning G."/>
            <person name="Maruyama T."/>
            <person name="Michael T.P."/>
            <person name="Mikami K."/>
            <person name="Miyazaki S."/>
            <person name="Morinaga S."/>
            <person name="Murata T."/>
            <person name="Mueller-Roeber B."/>
            <person name="Nelson D.R."/>
            <person name="Obara M."/>
            <person name="Oguri Y."/>
            <person name="Olmstead R.G."/>
            <person name="Onodera N."/>
            <person name="Petersen B.L."/>
            <person name="Pils B."/>
            <person name="Prigge M."/>
            <person name="Rensing S.A."/>
            <person name="Riano-Pachon D.M."/>
            <person name="Roberts A.W."/>
            <person name="Sato Y."/>
            <person name="Scheller H.V."/>
            <person name="Schulz B."/>
            <person name="Schulz C."/>
            <person name="Shakirov E.V."/>
            <person name="Shibagaki N."/>
            <person name="Shinohara N."/>
            <person name="Shippen D.E."/>
            <person name="Soerensen I."/>
            <person name="Sotooka R."/>
            <person name="Sugimoto N."/>
            <person name="Sugita M."/>
            <person name="Sumikawa N."/>
            <person name="Tanurdzic M."/>
            <person name="Theissen G."/>
            <person name="Ulvskov P."/>
            <person name="Wakazuki S."/>
            <person name="Weng J.K."/>
            <person name="Willats W.W."/>
            <person name="Wipf D."/>
            <person name="Wolf P.G."/>
            <person name="Yang L."/>
            <person name="Zimmer A.D."/>
            <person name="Zhu Q."/>
            <person name="Mitros T."/>
            <person name="Hellsten U."/>
            <person name="Loque D."/>
            <person name="Otillar R."/>
            <person name="Salamov A."/>
            <person name="Schmutz J."/>
            <person name="Shapiro H."/>
            <person name="Lindquist E."/>
            <person name="Lucas S."/>
            <person name="Rokhsar D."/>
            <person name="Grigoriev I.V."/>
        </authorList>
    </citation>
    <scope>NUCLEOTIDE SEQUENCE [LARGE SCALE GENOMIC DNA]</scope>
</reference>
<dbReference type="EMBL" id="GL377676">
    <property type="protein sequence ID" value="EFJ08205.1"/>
    <property type="molecule type" value="Genomic_DNA"/>
</dbReference>
<dbReference type="HOGENOM" id="CLU_1809537_0_0_1"/>
<dbReference type="Gramene" id="EFJ08205">
    <property type="protein sequence ID" value="EFJ08205"/>
    <property type="gene ID" value="SELMODRAFT_429131"/>
</dbReference>